<evidence type="ECO:0000313" key="1">
    <source>
        <dbReference type="EMBL" id="SBO15128.1"/>
    </source>
</evidence>
<comment type="caution">
    <text evidence="1">The sequence shown here is derived from an EMBL/GenBank/DDBJ whole genome shotgun (WGS) entry which is preliminary data.</text>
</comment>
<accession>A0AA45UU84</accession>
<dbReference type="Proteomes" id="UP000078419">
    <property type="component" value="Unassembled WGS sequence"/>
</dbReference>
<proteinExistence type="predicted"/>
<dbReference type="AlphaFoldDB" id="A0AA45UU84"/>
<dbReference type="EMBL" id="FLLR01000235">
    <property type="protein sequence ID" value="SBO15128.1"/>
    <property type="molecule type" value="Genomic_DNA"/>
</dbReference>
<organism evidence="1 2">
    <name type="scientific">Anaplasma phagocytophilum</name>
    <name type="common">Ehrlichia phagocytophila</name>
    <dbReference type="NCBI Taxonomy" id="948"/>
    <lineage>
        <taxon>Bacteria</taxon>
        <taxon>Pseudomonadati</taxon>
        <taxon>Pseudomonadota</taxon>
        <taxon>Alphaproteobacteria</taxon>
        <taxon>Rickettsiales</taxon>
        <taxon>Anaplasmataceae</taxon>
        <taxon>Anaplasma</taxon>
        <taxon>phagocytophilum group</taxon>
    </lineage>
</organism>
<protein>
    <submittedName>
        <fullName evidence="1">Uncharacterized protein</fullName>
    </submittedName>
</protein>
<name>A0AA45UU84_ANAPH</name>
<evidence type="ECO:0000313" key="2">
    <source>
        <dbReference type="Proteomes" id="UP000078419"/>
    </source>
</evidence>
<sequence length="97" mass="10599">MLPAKGWFALSEAAYSLYINSEQPIAFIKARVHALVRCLAALPASDLFTYRERSSKQASLASEDNSSLMDAISSPCKISSHSAEHESITSLKVLKQL</sequence>
<reference evidence="2" key="1">
    <citation type="submission" date="2016-03" db="EMBL/GenBank/DDBJ databases">
        <authorList>
            <person name="Loux Valentin"/>
        </authorList>
    </citation>
    <scope>NUCLEOTIDE SEQUENCE [LARGE SCALE GENOMIC DNA]</scope>
    <source>
        <strain evidence="2">C1</strain>
    </source>
</reference>
<gene>
    <name evidence="1" type="ORF">ANAPC1_01508</name>
</gene>